<proteinExistence type="predicted"/>
<dbReference type="GeneID" id="28960676"/>
<dbReference type="SUPFAM" id="SSF50630">
    <property type="entry name" value="Acid proteases"/>
    <property type="match status" value="1"/>
</dbReference>
<dbReference type="EMBL" id="DS231706">
    <property type="protein sequence ID" value="KNB07996.1"/>
    <property type="molecule type" value="Genomic_DNA"/>
</dbReference>
<dbReference type="GO" id="GO:0004190">
    <property type="term" value="F:aspartic-type endopeptidase activity"/>
    <property type="evidence" value="ECO:0007669"/>
    <property type="project" value="InterPro"/>
</dbReference>
<dbReference type="PRINTS" id="PR00792">
    <property type="entry name" value="PEPSIN"/>
</dbReference>
<sequence length="211" mass="23222">MGEMTLGGIDTSEYEGELKKVPFNETVVSLGGSWYQQPCELHQQDCHPSLEYATHLQSVAHLDPGTACIMAPDCETAKYKLEPELTFTVGSGDRLASSTMPKDAFNLGAPFSSRAMPDCHSSRPIPISDLAAVWILGIPVLKGYYTVWDGKNLELGVGQLMEEGREPAPKTSFTTTLAPCWALVANLFALIQLYHRNTGREDSNTCSIWWH</sequence>
<dbReference type="InterPro" id="IPR001461">
    <property type="entry name" value="Aspartic_peptidase_A1"/>
</dbReference>
<reference evidence="1" key="2">
    <citation type="journal article" date="2010" name="Nature">
        <title>Comparative genomics reveals mobile pathogenicity chromosomes in Fusarium.</title>
        <authorList>
            <person name="Ma L.J."/>
            <person name="van der Does H.C."/>
            <person name="Borkovich K.A."/>
            <person name="Coleman J.J."/>
            <person name="Daboussi M.J."/>
            <person name="Di Pietro A."/>
            <person name="Dufresne M."/>
            <person name="Freitag M."/>
            <person name="Grabherr M."/>
            <person name="Henrissat B."/>
            <person name="Houterman P.M."/>
            <person name="Kang S."/>
            <person name="Shim W.B."/>
            <person name="Woloshuk C."/>
            <person name="Xie X."/>
            <person name="Xu J.R."/>
            <person name="Antoniw J."/>
            <person name="Baker S.E."/>
            <person name="Bluhm B.H."/>
            <person name="Breakspear A."/>
            <person name="Brown D.W."/>
            <person name="Butchko R.A."/>
            <person name="Chapman S."/>
            <person name="Coulson R."/>
            <person name="Coutinho P.M."/>
            <person name="Danchin E.G."/>
            <person name="Diener A."/>
            <person name="Gale L.R."/>
            <person name="Gardiner D.M."/>
            <person name="Goff S."/>
            <person name="Hammond-Kosack K.E."/>
            <person name="Hilburn K."/>
            <person name="Hua-Van A."/>
            <person name="Jonkers W."/>
            <person name="Kazan K."/>
            <person name="Kodira C.D."/>
            <person name="Koehrsen M."/>
            <person name="Kumar L."/>
            <person name="Lee Y.H."/>
            <person name="Li L."/>
            <person name="Manners J.M."/>
            <person name="Miranda-Saavedra D."/>
            <person name="Mukherjee M."/>
            <person name="Park G."/>
            <person name="Park J."/>
            <person name="Park S.Y."/>
            <person name="Proctor R.H."/>
            <person name="Regev A."/>
            <person name="Ruiz-Roldan M.C."/>
            <person name="Sain D."/>
            <person name="Sakthikumar S."/>
            <person name="Sykes S."/>
            <person name="Schwartz D.C."/>
            <person name="Turgeon B.G."/>
            <person name="Wapinski I."/>
            <person name="Yoder O."/>
            <person name="Young S."/>
            <person name="Zeng Q."/>
            <person name="Zhou S."/>
            <person name="Galagan J."/>
            <person name="Cuomo C.A."/>
            <person name="Kistler H.C."/>
            <person name="Rep M."/>
        </authorList>
    </citation>
    <scope>NUCLEOTIDE SEQUENCE [LARGE SCALE GENOMIC DNA]</scope>
    <source>
        <strain evidence="1">4287</strain>
    </source>
</reference>
<gene>
    <name evidence="1" type="ORF">FOXG_19970</name>
</gene>
<evidence type="ECO:0008006" key="3">
    <source>
        <dbReference type="Google" id="ProtNLM"/>
    </source>
</evidence>
<reference evidence="1" key="1">
    <citation type="submission" date="2007-04" db="EMBL/GenBank/DDBJ databases">
        <authorList>
            <consortium name="The Broad Institute Genome Sequencing Platform"/>
            <person name="Birren B."/>
            <person name="Lander E."/>
            <person name="Galagan J."/>
            <person name="Nusbaum C."/>
            <person name="Devon K."/>
            <person name="Ma L.-J."/>
            <person name="Jaffe D."/>
            <person name="Butler J."/>
            <person name="Alvarez P."/>
            <person name="Gnerre S."/>
            <person name="Grabherr M."/>
            <person name="Kleber M."/>
            <person name="Mauceli E."/>
            <person name="Brockman W."/>
            <person name="MacCallum I.A."/>
            <person name="Young S."/>
            <person name="LaButti K."/>
            <person name="DeCaprio D."/>
            <person name="Crawford M."/>
            <person name="Koehrsen M."/>
            <person name="Engels R."/>
            <person name="Montgomery P."/>
            <person name="Pearson M."/>
            <person name="Howarth C."/>
            <person name="Larson L."/>
            <person name="White J."/>
            <person name="O'Leary S."/>
            <person name="Kodira C."/>
            <person name="Zeng Q."/>
            <person name="Yandava C."/>
            <person name="Alvarado L."/>
            <person name="Kistler C."/>
            <person name="Shim W.-B."/>
            <person name="Kang S."/>
            <person name="Woloshuk C."/>
        </authorList>
    </citation>
    <scope>NUCLEOTIDE SEQUENCE</scope>
    <source>
        <strain evidence="1">4287</strain>
    </source>
</reference>
<dbReference type="OrthoDB" id="771136at2759"/>
<dbReference type="VEuPathDB" id="FungiDB:FOXG_19970"/>
<dbReference type="GO" id="GO:0006508">
    <property type="term" value="P:proteolysis"/>
    <property type="evidence" value="ECO:0007669"/>
    <property type="project" value="InterPro"/>
</dbReference>
<dbReference type="Proteomes" id="UP000009097">
    <property type="component" value="Unassembled WGS sequence"/>
</dbReference>
<evidence type="ECO:0000313" key="2">
    <source>
        <dbReference type="Proteomes" id="UP000009097"/>
    </source>
</evidence>
<protein>
    <recommendedName>
        <fullName evidence="3">Peptidase A1 domain-containing protein</fullName>
    </recommendedName>
</protein>
<accession>A0A0J9VAN0</accession>
<dbReference type="Gene3D" id="2.40.70.10">
    <property type="entry name" value="Acid Proteases"/>
    <property type="match status" value="1"/>
</dbReference>
<dbReference type="KEGG" id="fox:FOXG_19970"/>
<name>A0A0J9VAN0_FUSO4</name>
<evidence type="ECO:0000313" key="1">
    <source>
        <dbReference type="EMBL" id="KNB07996.1"/>
    </source>
</evidence>
<organism evidence="1 2">
    <name type="scientific">Fusarium oxysporum f. sp. lycopersici (strain 4287 / CBS 123668 / FGSC 9935 / NRRL 34936)</name>
    <name type="common">Fusarium vascular wilt of tomato</name>
    <dbReference type="NCBI Taxonomy" id="426428"/>
    <lineage>
        <taxon>Eukaryota</taxon>
        <taxon>Fungi</taxon>
        <taxon>Dikarya</taxon>
        <taxon>Ascomycota</taxon>
        <taxon>Pezizomycotina</taxon>
        <taxon>Sordariomycetes</taxon>
        <taxon>Hypocreomycetidae</taxon>
        <taxon>Hypocreales</taxon>
        <taxon>Nectriaceae</taxon>
        <taxon>Fusarium</taxon>
        <taxon>Fusarium oxysporum species complex</taxon>
    </lineage>
</organism>
<dbReference type="AlphaFoldDB" id="A0A0J9VAN0"/>
<dbReference type="InterPro" id="IPR021109">
    <property type="entry name" value="Peptidase_aspartic_dom_sf"/>
</dbReference>
<dbReference type="RefSeq" id="XP_018246041.1">
    <property type="nucleotide sequence ID" value="XM_018400236.1"/>
</dbReference>